<dbReference type="PANTHER" id="PTHR30346:SF17">
    <property type="entry name" value="LYSR FAMILY TRANSCRIPTIONAL REGULATOR"/>
    <property type="match status" value="1"/>
</dbReference>
<keyword evidence="7" id="KW-1185">Reference proteome</keyword>
<dbReference type="SUPFAM" id="SSF46785">
    <property type="entry name" value="Winged helix' DNA-binding domain"/>
    <property type="match status" value="1"/>
</dbReference>
<evidence type="ECO:0000259" key="5">
    <source>
        <dbReference type="PROSITE" id="PS50931"/>
    </source>
</evidence>
<reference evidence="6 7" key="1">
    <citation type="submission" date="2017-09" db="EMBL/GenBank/DDBJ databases">
        <title>Sphingomonas ginsenosidimutans KACC 14949, whole genome shotgun sequence.</title>
        <authorList>
            <person name="Feng G."/>
            <person name="Zhu H."/>
        </authorList>
    </citation>
    <scope>NUCLEOTIDE SEQUENCE [LARGE SCALE GENOMIC DNA]</scope>
    <source>
        <strain evidence="6 7">KACC 14949</strain>
    </source>
</reference>
<dbReference type="GO" id="GO:0003700">
    <property type="term" value="F:DNA-binding transcription factor activity"/>
    <property type="evidence" value="ECO:0007669"/>
    <property type="project" value="InterPro"/>
</dbReference>
<dbReference type="AlphaFoldDB" id="A0A2A4I0R8"/>
<dbReference type="InterPro" id="IPR000847">
    <property type="entry name" value="LysR_HTH_N"/>
</dbReference>
<evidence type="ECO:0000256" key="3">
    <source>
        <dbReference type="ARBA" id="ARBA00023125"/>
    </source>
</evidence>
<dbReference type="SUPFAM" id="SSF53850">
    <property type="entry name" value="Periplasmic binding protein-like II"/>
    <property type="match status" value="1"/>
</dbReference>
<dbReference type="FunFam" id="1.10.10.10:FF:000001">
    <property type="entry name" value="LysR family transcriptional regulator"/>
    <property type="match status" value="1"/>
</dbReference>
<sequence length="342" mass="37261">MVAIVLSWAQRRIIGRAGEVEMFHPELRLLRSFAAIAAEGSVTRAAERLNLTQPTVSGQLKELEQAIGHPLFHRTTRSITLTSHGARLLPLVDALLVKADVVRHEVEAMQVAGRTQFRLGAAMYTMDIPERVALLDAFAAEHPQIDFVIDNRLQSAQIPDLLNERLDASVLLGLSAPWHGPDATAGAIYNETQYPETLDRVVLRRQPMTLLVPRDSSLASHVVIPRAALRGQCVAMLGHEHGAAITHPIETFFAACGADAVIPSEGNALAVERYAERRGICAMGIGWFPVPAGLVSRPVEGMDFFLDFSVVLGVGTNRAARQFFAFAQRWQAGRDGEAARAA</sequence>
<dbReference type="GO" id="GO:0003677">
    <property type="term" value="F:DNA binding"/>
    <property type="evidence" value="ECO:0007669"/>
    <property type="project" value="UniProtKB-KW"/>
</dbReference>
<dbReference type="InterPro" id="IPR036390">
    <property type="entry name" value="WH_DNA-bd_sf"/>
</dbReference>
<dbReference type="Proteomes" id="UP000218784">
    <property type="component" value="Unassembled WGS sequence"/>
</dbReference>
<evidence type="ECO:0000313" key="7">
    <source>
        <dbReference type="Proteomes" id="UP000218784"/>
    </source>
</evidence>
<evidence type="ECO:0000256" key="4">
    <source>
        <dbReference type="ARBA" id="ARBA00023163"/>
    </source>
</evidence>
<dbReference type="Gene3D" id="1.10.10.10">
    <property type="entry name" value="Winged helix-like DNA-binding domain superfamily/Winged helix DNA-binding domain"/>
    <property type="match status" value="1"/>
</dbReference>
<keyword evidence="4" id="KW-0804">Transcription</keyword>
<dbReference type="Gene3D" id="3.40.190.290">
    <property type="match status" value="1"/>
</dbReference>
<gene>
    <name evidence="6" type="ORF">COA17_06540</name>
</gene>
<dbReference type="PROSITE" id="PS50931">
    <property type="entry name" value="HTH_LYSR"/>
    <property type="match status" value="1"/>
</dbReference>
<feature type="domain" description="HTH lysR-type" evidence="5">
    <location>
        <begin position="25"/>
        <end position="82"/>
    </location>
</feature>
<dbReference type="PANTHER" id="PTHR30346">
    <property type="entry name" value="TRANSCRIPTIONAL DUAL REGULATOR HCAR-RELATED"/>
    <property type="match status" value="1"/>
</dbReference>
<dbReference type="GO" id="GO:0032993">
    <property type="term" value="C:protein-DNA complex"/>
    <property type="evidence" value="ECO:0007669"/>
    <property type="project" value="TreeGrafter"/>
</dbReference>
<keyword evidence="2" id="KW-0805">Transcription regulation</keyword>
<comment type="caution">
    <text evidence="6">The sequence shown here is derived from an EMBL/GenBank/DDBJ whole genome shotgun (WGS) entry which is preliminary data.</text>
</comment>
<keyword evidence="3" id="KW-0238">DNA-binding</keyword>
<dbReference type="InterPro" id="IPR036388">
    <property type="entry name" value="WH-like_DNA-bd_sf"/>
</dbReference>
<name>A0A2A4I0R8_9SPHN</name>
<proteinExistence type="inferred from homology"/>
<comment type="similarity">
    <text evidence="1">Belongs to the LysR transcriptional regulatory family.</text>
</comment>
<dbReference type="PRINTS" id="PR00039">
    <property type="entry name" value="HTHLYSR"/>
</dbReference>
<organism evidence="6 7">
    <name type="scientific">Sphingomonas ginsenosidimutans</name>
    <dbReference type="NCBI Taxonomy" id="862134"/>
    <lineage>
        <taxon>Bacteria</taxon>
        <taxon>Pseudomonadati</taxon>
        <taxon>Pseudomonadota</taxon>
        <taxon>Alphaproteobacteria</taxon>
        <taxon>Sphingomonadales</taxon>
        <taxon>Sphingomonadaceae</taxon>
        <taxon>Sphingomonas</taxon>
    </lineage>
</organism>
<evidence type="ECO:0000313" key="6">
    <source>
        <dbReference type="EMBL" id="PCG09525.1"/>
    </source>
</evidence>
<evidence type="ECO:0000256" key="1">
    <source>
        <dbReference type="ARBA" id="ARBA00009437"/>
    </source>
</evidence>
<evidence type="ECO:0000256" key="2">
    <source>
        <dbReference type="ARBA" id="ARBA00023015"/>
    </source>
</evidence>
<accession>A0A2A4I0R8</accession>
<protein>
    <recommendedName>
        <fullName evidence="5">HTH lysR-type domain-containing protein</fullName>
    </recommendedName>
</protein>
<dbReference type="Pfam" id="PF00126">
    <property type="entry name" value="HTH_1"/>
    <property type="match status" value="1"/>
</dbReference>
<dbReference type="EMBL" id="NWVD01000002">
    <property type="protein sequence ID" value="PCG09525.1"/>
    <property type="molecule type" value="Genomic_DNA"/>
</dbReference>